<dbReference type="InterPro" id="IPR011009">
    <property type="entry name" value="Kinase-like_dom_sf"/>
</dbReference>
<reference evidence="1 2" key="1">
    <citation type="submission" date="2019-03" db="EMBL/GenBank/DDBJ databases">
        <title>Deep-cultivation of Planctomycetes and their phenomic and genomic characterization uncovers novel biology.</title>
        <authorList>
            <person name="Wiegand S."/>
            <person name="Jogler M."/>
            <person name="Boedeker C."/>
            <person name="Pinto D."/>
            <person name="Vollmers J."/>
            <person name="Rivas-Marin E."/>
            <person name="Kohn T."/>
            <person name="Peeters S.H."/>
            <person name="Heuer A."/>
            <person name="Rast P."/>
            <person name="Oberbeckmann S."/>
            <person name="Bunk B."/>
            <person name="Jeske O."/>
            <person name="Meyerdierks A."/>
            <person name="Storesund J.E."/>
            <person name="Kallscheuer N."/>
            <person name="Luecker S."/>
            <person name="Lage O.M."/>
            <person name="Pohl T."/>
            <person name="Merkel B.J."/>
            <person name="Hornburger P."/>
            <person name="Mueller R.-W."/>
            <person name="Bruemmer F."/>
            <person name="Labrenz M."/>
            <person name="Spormann A.M."/>
            <person name="Op den Camp H."/>
            <person name="Overmann J."/>
            <person name="Amann R."/>
            <person name="Jetten M.S.M."/>
            <person name="Mascher T."/>
            <person name="Medema M.H."/>
            <person name="Devos D.P."/>
            <person name="Kaster A.-K."/>
            <person name="Ovreas L."/>
            <person name="Rohde M."/>
            <person name="Galperin M.Y."/>
            <person name="Jogler C."/>
        </authorList>
    </citation>
    <scope>NUCLEOTIDE SEQUENCE [LARGE SCALE GENOMIC DNA]</scope>
    <source>
        <strain evidence="1 2">Enr13</strain>
    </source>
</reference>
<sequence length="167" mass="19322">MDLPESIESRLKTYTELRKLIVVSGLGQGTQGSVVVCSNLSQQHVAVKFHERSNAYFRERDVYLRLSDLEITHVQGLRVPILVHFDDDLLAIEMTIVSPPFCLDFGGAYLDRPPDYTPEVWRDWREQKCEDFEENWPVVQEILAEFESFGIYIADVNPGNIRFRNNT</sequence>
<dbReference type="OrthoDB" id="276211at2"/>
<evidence type="ECO:0000313" key="2">
    <source>
        <dbReference type="Proteomes" id="UP000319004"/>
    </source>
</evidence>
<dbReference type="Proteomes" id="UP000319004">
    <property type="component" value="Chromosome"/>
</dbReference>
<dbReference type="AlphaFoldDB" id="A0A518HS98"/>
<evidence type="ECO:0008006" key="3">
    <source>
        <dbReference type="Google" id="ProtNLM"/>
    </source>
</evidence>
<dbReference type="SUPFAM" id="SSF56112">
    <property type="entry name" value="Protein kinase-like (PK-like)"/>
    <property type="match status" value="1"/>
</dbReference>
<gene>
    <name evidence="1" type="ORF">Enr13x_35740</name>
</gene>
<dbReference type="EMBL" id="CP037423">
    <property type="protein sequence ID" value="QDV43717.1"/>
    <property type="molecule type" value="Genomic_DNA"/>
</dbReference>
<dbReference type="KEGG" id="snep:Enr13x_35740"/>
<name>A0A518HS98_9BACT</name>
<protein>
    <recommendedName>
        <fullName evidence="3">Protein kinase domain-containing protein</fullName>
    </recommendedName>
</protein>
<evidence type="ECO:0000313" key="1">
    <source>
        <dbReference type="EMBL" id="QDV43717.1"/>
    </source>
</evidence>
<accession>A0A518HS98</accession>
<keyword evidence="2" id="KW-1185">Reference proteome</keyword>
<proteinExistence type="predicted"/>
<organism evidence="1 2">
    <name type="scientific">Stieleria neptunia</name>
    <dbReference type="NCBI Taxonomy" id="2527979"/>
    <lineage>
        <taxon>Bacteria</taxon>
        <taxon>Pseudomonadati</taxon>
        <taxon>Planctomycetota</taxon>
        <taxon>Planctomycetia</taxon>
        <taxon>Pirellulales</taxon>
        <taxon>Pirellulaceae</taxon>
        <taxon>Stieleria</taxon>
    </lineage>
</organism>